<evidence type="ECO:0000313" key="1">
    <source>
        <dbReference type="EMBL" id="KAG0145271.1"/>
    </source>
</evidence>
<dbReference type="AlphaFoldDB" id="A0A9P6NEF1"/>
<organism evidence="1 2">
    <name type="scientific">Cronartium quercuum f. sp. fusiforme G11</name>
    <dbReference type="NCBI Taxonomy" id="708437"/>
    <lineage>
        <taxon>Eukaryota</taxon>
        <taxon>Fungi</taxon>
        <taxon>Dikarya</taxon>
        <taxon>Basidiomycota</taxon>
        <taxon>Pucciniomycotina</taxon>
        <taxon>Pucciniomycetes</taxon>
        <taxon>Pucciniales</taxon>
        <taxon>Coleosporiaceae</taxon>
        <taxon>Cronartium</taxon>
    </lineage>
</organism>
<dbReference type="Proteomes" id="UP000886653">
    <property type="component" value="Unassembled WGS sequence"/>
</dbReference>
<accession>A0A9P6NEF1</accession>
<comment type="caution">
    <text evidence="1">The sequence shown here is derived from an EMBL/GenBank/DDBJ whole genome shotgun (WGS) entry which is preliminary data.</text>
</comment>
<evidence type="ECO:0000313" key="2">
    <source>
        <dbReference type="Proteomes" id="UP000886653"/>
    </source>
</evidence>
<sequence length="102" mass="11262">MADYAGLGCWDDMCSQPRVKSFAQDPAAQCGQIEWTNRRLDWSTAFKVSTVSALYETRLILVSQVSRDRSTHCSIAESYSLLCPTPATDDSGLYEGVESTTL</sequence>
<protein>
    <submittedName>
        <fullName evidence="1">Uncharacterized protein</fullName>
    </submittedName>
</protein>
<proteinExistence type="predicted"/>
<dbReference type="EMBL" id="MU167279">
    <property type="protein sequence ID" value="KAG0145271.1"/>
    <property type="molecule type" value="Genomic_DNA"/>
</dbReference>
<keyword evidence="2" id="KW-1185">Reference proteome</keyword>
<name>A0A9P6NEF1_9BASI</name>
<reference evidence="1" key="1">
    <citation type="submission" date="2013-11" db="EMBL/GenBank/DDBJ databases">
        <title>Genome sequence of the fusiform rust pathogen reveals effectors for host alternation and coevolution with pine.</title>
        <authorList>
            <consortium name="DOE Joint Genome Institute"/>
            <person name="Smith K."/>
            <person name="Pendleton A."/>
            <person name="Kubisiak T."/>
            <person name="Anderson C."/>
            <person name="Salamov A."/>
            <person name="Aerts A."/>
            <person name="Riley R."/>
            <person name="Clum A."/>
            <person name="Lindquist E."/>
            <person name="Ence D."/>
            <person name="Campbell M."/>
            <person name="Kronenberg Z."/>
            <person name="Feau N."/>
            <person name="Dhillon B."/>
            <person name="Hamelin R."/>
            <person name="Burleigh J."/>
            <person name="Smith J."/>
            <person name="Yandell M."/>
            <person name="Nelson C."/>
            <person name="Grigoriev I."/>
            <person name="Davis J."/>
        </authorList>
    </citation>
    <scope>NUCLEOTIDE SEQUENCE</scope>
    <source>
        <strain evidence="1">G11</strain>
    </source>
</reference>
<gene>
    <name evidence="1" type="ORF">CROQUDRAFT_658836</name>
</gene>